<keyword evidence="2" id="KW-1185">Reference proteome</keyword>
<evidence type="ECO:0000313" key="2">
    <source>
        <dbReference type="Proteomes" id="UP000190102"/>
    </source>
</evidence>
<dbReference type="EMBL" id="FUWR01000017">
    <property type="protein sequence ID" value="SKA10906.1"/>
    <property type="molecule type" value="Genomic_DNA"/>
</dbReference>
<dbReference type="STRING" id="115783.SAMN02745119_02687"/>
<dbReference type="OrthoDB" id="9150746at2"/>
<organism evidence="1 2">
    <name type="scientific">Trichlorobacter thiogenes</name>
    <dbReference type="NCBI Taxonomy" id="115783"/>
    <lineage>
        <taxon>Bacteria</taxon>
        <taxon>Pseudomonadati</taxon>
        <taxon>Thermodesulfobacteriota</taxon>
        <taxon>Desulfuromonadia</taxon>
        <taxon>Geobacterales</taxon>
        <taxon>Geobacteraceae</taxon>
        <taxon>Trichlorobacter</taxon>
    </lineage>
</organism>
<dbReference type="Gene3D" id="3.40.190.10">
    <property type="entry name" value="Periplasmic binding protein-like II"/>
    <property type="match status" value="2"/>
</dbReference>
<accession>A0A1T4R4Z4</accession>
<reference evidence="2" key="1">
    <citation type="submission" date="2017-02" db="EMBL/GenBank/DDBJ databases">
        <authorList>
            <person name="Varghese N."/>
            <person name="Submissions S."/>
        </authorList>
    </citation>
    <scope>NUCLEOTIDE SEQUENCE [LARGE SCALE GENOMIC DNA]</scope>
    <source>
        <strain evidence="2">ATCC BAA-34</strain>
    </source>
</reference>
<dbReference type="SUPFAM" id="SSF53850">
    <property type="entry name" value="Periplasmic binding protein-like II"/>
    <property type="match status" value="1"/>
</dbReference>
<gene>
    <name evidence="1" type="ORF">SAMN02745119_02687</name>
</gene>
<protein>
    <recommendedName>
        <fullName evidence="3">Solute-binding protein family 3/N-terminal domain-containing protein</fullName>
    </recommendedName>
</protein>
<dbReference type="AlphaFoldDB" id="A0A1T4R4Z4"/>
<evidence type="ECO:0000313" key="1">
    <source>
        <dbReference type="EMBL" id="SKA10906.1"/>
    </source>
</evidence>
<dbReference type="InterPro" id="IPR011972">
    <property type="entry name" value="CHP02285"/>
</dbReference>
<dbReference type="Proteomes" id="UP000190102">
    <property type="component" value="Unassembled WGS sequence"/>
</dbReference>
<name>A0A1T4R4Z4_9BACT</name>
<dbReference type="NCBIfam" id="TIGR02285">
    <property type="entry name" value="TIGR02285 family protein"/>
    <property type="match status" value="1"/>
</dbReference>
<proteinExistence type="predicted"/>
<sequence length="293" mass="33804">MRNVMRHTWSTPSSCFLFLFIMFLLVSTAVRPVQAKETLVWSVIDFPPFQILDGTYAASGSFDGELQTLIDNMPDFDHKITRMSFARRKQEFLRGTNICTPGIFLAPAKELNLAISKPALTHLDNRIIFLKNKAALFGRENPIVLEALFKRKDLVGGIMAGRSYAPNIDPVIQRYKDSPNLVIRTLTGDQLFQMMQNGDLDYLIMFSHEAAFQNIRMGLNDMPLNRSIAGTPPYLYTYVACTGNDWGRSVIKKVNTVLDRERAKKSYQQFSERWYPQEDRKKVRRYYPHMLKE</sequence>
<evidence type="ECO:0008006" key="3">
    <source>
        <dbReference type="Google" id="ProtNLM"/>
    </source>
</evidence>